<dbReference type="Proteomes" id="UP000018211">
    <property type="component" value="Unassembled WGS sequence"/>
</dbReference>
<proteinExistence type="predicted"/>
<protein>
    <submittedName>
        <fullName evidence="1">Uncharacterized protein</fullName>
    </submittedName>
</protein>
<reference evidence="1 2" key="1">
    <citation type="journal article" date="2013" name="ISME J.">
        <title>Comparative genomics of pathogenic lineages of Vibrio nigripulchritudo identifies virulence-associated traits.</title>
        <authorList>
            <person name="Goudenege D."/>
            <person name="Labreuche Y."/>
            <person name="Krin E."/>
            <person name="Ansquer D."/>
            <person name="Mangenot S."/>
            <person name="Calteau A."/>
            <person name="Medigue C."/>
            <person name="Mazel D."/>
            <person name="Polz M.F."/>
            <person name="Le Roux F."/>
        </authorList>
    </citation>
    <scope>NUCLEOTIDE SEQUENCE [LARGE SCALE GENOMIC DNA]</scope>
    <source>
        <strain evidence="1 2">SOn1</strain>
    </source>
</reference>
<evidence type="ECO:0000313" key="2">
    <source>
        <dbReference type="Proteomes" id="UP000018211"/>
    </source>
</evidence>
<organism evidence="1 2">
    <name type="scientific">Vibrio nigripulchritudo SOn1</name>
    <dbReference type="NCBI Taxonomy" id="1238450"/>
    <lineage>
        <taxon>Bacteria</taxon>
        <taxon>Pseudomonadati</taxon>
        <taxon>Pseudomonadota</taxon>
        <taxon>Gammaproteobacteria</taxon>
        <taxon>Vibrionales</taxon>
        <taxon>Vibrionaceae</taxon>
        <taxon>Vibrio</taxon>
    </lineage>
</organism>
<gene>
    <name evidence="1" type="ORF">VIBNISOn1_970145</name>
</gene>
<comment type="caution">
    <text evidence="1">The sequence shown here is derived from an EMBL/GenBank/DDBJ whole genome shotgun (WGS) entry which is preliminary data.</text>
</comment>
<evidence type="ECO:0000313" key="1">
    <source>
        <dbReference type="EMBL" id="CCO50121.1"/>
    </source>
</evidence>
<dbReference type="AlphaFoldDB" id="A0AAV2VZF5"/>
<name>A0AAV2VZF5_9VIBR</name>
<sequence>MVWAGYSCSMLLLVKQIGKLNETSVEMGSYITASVYSDECFGYRQRRVCKSVIKSDENGRTAFWRF</sequence>
<dbReference type="EMBL" id="CAOF01000194">
    <property type="protein sequence ID" value="CCO50121.1"/>
    <property type="molecule type" value="Genomic_DNA"/>
</dbReference>
<accession>A0AAV2VZF5</accession>